<dbReference type="AlphaFoldDB" id="A0A8T0H0Y8"/>
<dbReference type="Proteomes" id="UP000822688">
    <property type="component" value="Chromosome 7"/>
</dbReference>
<feature type="compositionally biased region" description="Polar residues" evidence="1">
    <location>
        <begin position="1"/>
        <end position="25"/>
    </location>
</feature>
<feature type="region of interest" description="Disordered" evidence="1">
    <location>
        <begin position="1"/>
        <end position="122"/>
    </location>
</feature>
<proteinExistence type="predicted"/>
<keyword evidence="3" id="KW-1185">Reference proteome</keyword>
<sequence length="122" mass="13715">MSSSMTTFLLRTGQDPASSKTNTPTRRGRRRSTNLSSIQIKSDLESDAVGPPPLHSSWPSRHQVELLDDQSDEQDEEAQQCALHAAHERLLVRQQREHRADDPEPDGDPVAPPNRHLHNTTH</sequence>
<dbReference type="EMBL" id="CM026428">
    <property type="protein sequence ID" value="KAG0565771.1"/>
    <property type="molecule type" value="Genomic_DNA"/>
</dbReference>
<evidence type="ECO:0000313" key="2">
    <source>
        <dbReference type="EMBL" id="KAG0565771.1"/>
    </source>
</evidence>
<name>A0A8T0H0Y8_CERPU</name>
<accession>A0A8T0H0Y8</accession>
<feature type="compositionally biased region" description="Acidic residues" evidence="1">
    <location>
        <begin position="66"/>
        <end position="78"/>
    </location>
</feature>
<evidence type="ECO:0000313" key="3">
    <source>
        <dbReference type="Proteomes" id="UP000822688"/>
    </source>
</evidence>
<gene>
    <name evidence="2" type="ORF">KC19_7G013400</name>
</gene>
<organism evidence="2 3">
    <name type="scientific">Ceratodon purpureus</name>
    <name type="common">Fire moss</name>
    <name type="synonym">Dicranum purpureum</name>
    <dbReference type="NCBI Taxonomy" id="3225"/>
    <lineage>
        <taxon>Eukaryota</taxon>
        <taxon>Viridiplantae</taxon>
        <taxon>Streptophyta</taxon>
        <taxon>Embryophyta</taxon>
        <taxon>Bryophyta</taxon>
        <taxon>Bryophytina</taxon>
        <taxon>Bryopsida</taxon>
        <taxon>Dicranidae</taxon>
        <taxon>Pseudoditrichales</taxon>
        <taxon>Ditrichaceae</taxon>
        <taxon>Ceratodon</taxon>
    </lineage>
</organism>
<reference evidence="2" key="1">
    <citation type="submission" date="2020-06" db="EMBL/GenBank/DDBJ databases">
        <title>WGS assembly of Ceratodon purpureus strain R40.</title>
        <authorList>
            <person name="Carey S.B."/>
            <person name="Jenkins J."/>
            <person name="Shu S."/>
            <person name="Lovell J.T."/>
            <person name="Sreedasyam A."/>
            <person name="Maumus F."/>
            <person name="Tiley G.P."/>
            <person name="Fernandez-Pozo N."/>
            <person name="Barry K."/>
            <person name="Chen C."/>
            <person name="Wang M."/>
            <person name="Lipzen A."/>
            <person name="Daum C."/>
            <person name="Saski C.A."/>
            <person name="Payton A.C."/>
            <person name="Mcbreen J.C."/>
            <person name="Conrad R.E."/>
            <person name="Kollar L.M."/>
            <person name="Olsson S."/>
            <person name="Huttunen S."/>
            <person name="Landis J.B."/>
            <person name="Wickett N.J."/>
            <person name="Johnson M.G."/>
            <person name="Rensing S.A."/>
            <person name="Grimwood J."/>
            <person name="Schmutz J."/>
            <person name="Mcdaniel S.F."/>
        </authorList>
    </citation>
    <scope>NUCLEOTIDE SEQUENCE</scope>
    <source>
        <strain evidence="2">R40</strain>
    </source>
</reference>
<evidence type="ECO:0000256" key="1">
    <source>
        <dbReference type="SAM" id="MobiDB-lite"/>
    </source>
</evidence>
<feature type="compositionally biased region" description="Basic and acidic residues" evidence="1">
    <location>
        <begin position="85"/>
        <end position="102"/>
    </location>
</feature>
<protein>
    <submittedName>
        <fullName evidence="2">Uncharacterized protein</fullName>
    </submittedName>
</protein>
<comment type="caution">
    <text evidence="2">The sequence shown here is derived from an EMBL/GenBank/DDBJ whole genome shotgun (WGS) entry which is preliminary data.</text>
</comment>